<dbReference type="Proteomes" id="UP000243797">
    <property type="component" value="Unassembled WGS sequence"/>
</dbReference>
<dbReference type="AlphaFoldDB" id="A0A2K1R222"/>
<evidence type="ECO:0000256" key="4">
    <source>
        <dbReference type="SAM" id="MobiDB-lite"/>
    </source>
</evidence>
<dbReference type="STRING" id="2082308.A0A2K1R222"/>
<evidence type="ECO:0008006" key="7">
    <source>
        <dbReference type="Google" id="ProtNLM"/>
    </source>
</evidence>
<comment type="similarity">
    <text evidence="1">Belongs to the short-chain dehydrogenases/reductases (SDR) family.</text>
</comment>
<dbReference type="PANTHER" id="PTHR24320:SF236">
    <property type="entry name" value="SHORT-CHAIN DEHYDROGENASE-RELATED"/>
    <property type="match status" value="1"/>
</dbReference>
<keyword evidence="3" id="KW-0560">Oxidoreductase</keyword>
<dbReference type="SUPFAM" id="SSF51735">
    <property type="entry name" value="NAD(P)-binding Rossmann-fold domains"/>
    <property type="match status" value="1"/>
</dbReference>
<feature type="region of interest" description="Disordered" evidence="4">
    <location>
        <begin position="1"/>
        <end position="20"/>
    </location>
</feature>
<name>A0A2K1R222_9PEZI</name>
<evidence type="ECO:0000313" key="6">
    <source>
        <dbReference type="Proteomes" id="UP000243797"/>
    </source>
</evidence>
<dbReference type="GO" id="GO:0016491">
    <property type="term" value="F:oxidoreductase activity"/>
    <property type="evidence" value="ECO:0007669"/>
    <property type="project" value="UniProtKB-KW"/>
</dbReference>
<dbReference type="OrthoDB" id="191139at2759"/>
<protein>
    <recommendedName>
        <fullName evidence="7">NAD(P)-binding protein</fullName>
    </recommendedName>
</protein>
<reference evidence="5 6" key="1">
    <citation type="submission" date="2017-06" db="EMBL/GenBank/DDBJ databases">
        <title>Draft genome sequence of a variant of Elsinoe murrayae.</title>
        <authorList>
            <person name="Cheng Q."/>
        </authorList>
    </citation>
    <scope>NUCLEOTIDE SEQUENCE [LARGE SCALE GENOMIC DNA]</scope>
    <source>
        <strain evidence="5 6">CQ-2017a</strain>
    </source>
</reference>
<dbReference type="Gene3D" id="3.40.50.720">
    <property type="entry name" value="NAD(P)-binding Rossmann-like Domain"/>
    <property type="match status" value="1"/>
</dbReference>
<keyword evidence="2" id="KW-0521">NADP</keyword>
<sequence length="323" mass="34550">MGNALSQSVRIPAPTLTQENLPDQKGRVHVVTGGYAGVGLELSKILYARNATVFVAGRSPDKGSNAIAKIKSEVPSSEGSIEFLNLDLADLSTIKASAQDLMSRTDRLDVLTNNAGVMIPPQGSKTQQGYELQMGTNCLGPFLFTQLLMPLLKKTATSSSPGSVRVTWAASVATEMSPKGGVPMTEAGEPDLPNDTRRAYSISKVANIFLATETARRYGGDGVVSVAWNPGNLNSELQRHMAGPAAMVTKLICYPPVFGAYTELYAACSEDIKLENNGAYVVPWGRIGSYRSDIAEGVKSVEGKKGTAERFWDYCTKETAQFA</sequence>
<keyword evidence="6" id="KW-1185">Reference proteome</keyword>
<organism evidence="5 6">
    <name type="scientific">Sphaceloma murrayae</name>
    <dbReference type="NCBI Taxonomy" id="2082308"/>
    <lineage>
        <taxon>Eukaryota</taxon>
        <taxon>Fungi</taxon>
        <taxon>Dikarya</taxon>
        <taxon>Ascomycota</taxon>
        <taxon>Pezizomycotina</taxon>
        <taxon>Dothideomycetes</taxon>
        <taxon>Dothideomycetidae</taxon>
        <taxon>Myriangiales</taxon>
        <taxon>Elsinoaceae</taxon>
        <taxon>Sphaceloma</taxon>
    </lineage>
</organism>
<dbReference type="InParanoid" id="A0A2K1R222"/>
<comment type="caution">
    <text evidence="5">The sequence shown here is derived from an EMBL/GenBank/DDBJ whole genome shotgun (WGS) entry which is preliminary data.</text>
</comment>
<dbReference type="InterPro" id="IPR002347">
    <property type="entry name" value="SDR_fam"/>
</dbReference>
<dbReference type="Pfam" id="PF00106">
    <property type="entry name" value="adh_short"/>
    <property type="match status" value="1"/>
</dbReference>
<evidence type="ECO:0000256" key="3">
    <source>
        <dbReference type="ARBA" id="ARBA00023002"/>
    </source>
</evidence>
<dbReference type="PANTHER" id="PTHR24320">
    <property type="entry name" value="RETINOL DEHYDROGENASE"/>
    <property type="match status" value="1"/>
</dbReference>
<gene>
    <name evidence="5" type="ORF">CAC42_1128</name>
</gene>
<evidence type="ECO:0000313" key="5">
    <source>
        <dbReference type="EMBL" id="PNS21349.1"/>
    </source>
</evidence>
<dbReference type="InterPro" id="IPR036291">
    <property type="entry name" value="NAD(P)-bd_dom_sf"/>
</dbReference>
<evidence type="ECO:0000256" key="2">
    <source>
        <dbReference type="ARBA" id="ARBA00022857"/>
    </source>
</evidence>
<proteinExistence type="inferred from homology"/>
<evidence type="ECO:0000256" key="1">
    <source>
        <dbReference type="ARBA" id="ARBA00006484"/>
    </source>
</evidence>
<dbReference type="PRINTS" id="PR00081">
    <property type="entry name" value="GDHRDH"/>
</dbReference>
<dbReference type="EMBL" id="NKHZ01000011">
    <property type="protein sequence ID" value="PNS21349.1"/>
    <property type="molecule type" value="Genomic_DNA"/>
</dbReference>
<accession>A0A2K1R222</accession>